<dbReference type="AlphaFoldDB" id="A0A1M7FZK6"/>
<dbReference type="InterPro" id="IPR025388">
    <property type="entry name" value="Alginate_export_dom"/>
</dbReference>
<evidence type="ECO:0000313" key="3">
    <source>
        <dbReference type="EMBL" id="SHM09335.1"/>
    </source>
</evidence>
<sequence>MKSALFTTIALFASCVVLSAQDIPAFKPLRYNEDYSFLKNDTVRKWYQQMKYSSFSDSGHAFISFGGEVRFQYFYVHNEEWGEAPEDEDGYTLNRLLFHTDVHLGKWFRAFAQLQSSMANSKPATSPVDEDPLELHQAFADIQALSKHTKLIFRLGRQELMYGSQRLVSVRESPNNRQSFDAARVLLQSGHYNTAAFYGNYVAAKKGIFNDGFNKHTRLWGVYMTRSELPLLHNTDIYYLGLRKDNTFYNDGNGREIRHSAGTRIWNSKSNWLYDVEALYQFGDMGGKTISAWTASVNTSYQFTRVMFKPAASLKAEIVSGDAHKGDNRLQTFNPLFPKGAYFGLAALIGPSNLMDIHPGISVALNSRLTFETDYDIFWRHRSTDGIYAVNMSLIYPDGGTPEKHIGKQLTGAFNYNPNNFIGLRAEFTWFQAGPYLKAVGPGKDIIFTGVTAQCKF</sequence>
<dbReference type="Pfam" id="PF13372">
    <property type="entry name" value="Alginate_exp"/>
    <property type="match status" value="1"/>
</dbReference>
<reference evidence="3 4" key="1">
    <citation type="submission" date="2016-11" db="EMBL/GenBank/DDBJ databases">
        <authorList>
            <person name="Jaros S."/>
            <person name="Januszkiewicz K."/>
            <person name="Wedrychowicz H."/>
        </authorList>
    </citation>
    <scope>NUCLEOTIDE SEQUENCE [LARGE SCALE GENOMIC DNA]</scope>
    <source>
        <strain evidence="3 4">DSM 27406</strain>
    </source>
</reference>
<name>A0A1M7FZK6_9BACT</name>
<dbReference type="OrthoDB" id="311329at2"/>
<gene>
    <name evidence="3" type="ORF">SAMN05444266_106337</name>
</gene>
<dbReference type="Gene3D" id="2.40.160.100">
    <property type="match status" value="1"/>
</dbReference>
<feature type="domain" description="Alginate export" evidence="2">
    <location>
        <begin position="63"/>
        <end position="439"/>
    </location>
</feature>
<dbReference type="Proteomes" id="UP000184420">
    <property type="component" value="Unassembled WGS sequence"/>
</dbReference>
<keyword evidence="4" id="KW-1185">Reference proteome</keyword>
<dbReference type="InterPro" id="IPR053728">
    <property type="entry name" value="Alginate_Permeability_Chnl"/>
</dbReference>
<dbReference type="PROSITE" id="PS51257">
    <property type="entry name" value="PROKAR_LIPOPROTEIN"/>
    <property type="match status" value="1"/>
</dbReference>
<protein>
    <submittedName>
        <fullName evidence="3">Alginate export</fullName>
    </submittedName>
</protein>
<feature type="signal peptide" evidence="1">
    <location>
        <begin position="1"/>
        <end position="19"/>
    </location>
</feature>
<evidence type="ECO:0000259" key="2">
    <source>
        <dbReference type="Pfam" id="PF13372"/>
    </source>
</evidence>
<dbReference type="STRING" id="1419482.SAMN05444266_106337"/>
<feature type="chain" id="PRO_5012500549" evidence="1">
    <location>
        <begin position="20"/>
        <end position="457"/>
    </location>
</feature>
<organism evidence="3 4">
    <name type="scientific">Chitinophaga jiangningensis</name>
    <dbReference type="NCBI Taxonomy" id="1419482"/>
    <lineage>
        <taxon>Bacteria</taxon>
        <taxon>Pseudomonadati</taxon>
        <taxon>Bacteroidota</taxon>
        <taxon>Chitinophagia</taxon>
        <taxon>Chitinophagales</taxon>
        <taxon>Chitinophagaceae</taxon>
        <taxon>Chitinophaga</taxon>
    </lineage>
</organism>
<proteinExistence type="predicted"/>
<evidence type="ECO:0000313" key="4">
    <source>
        <dbReference type="Proteomes" id="UP000184420"/>
    </source>
</evidence>
<dbReference type="RefSeq" id="WP_073083481.1">
    <property type="nucleotide sequence ID" value="NZ_FRBL01000006.1"/>
</dbReference>
<accession>A0A1M7FZK6</accession>
<keyword evidence="1" id="KW-0732">Signal</keyword>
<evidence type="ECO:0000256" key="1">
    <source>
        <dbReference type="SAM" id="SignalP"/>
    </source>
</evidence>
<dbReference type="EMBL" id="FRBL01000006">
    <property type="protein sequence ID" value="SHM09335.1"/>
    <property type="molecule type" value="Genomic_DNA"/>
</dbReference>